<dbReference type="AlphaFoldDB" id="A0A2K3M0G7"/>
<proteinExistence type="predicted"/>
<name>A0A2K3M0G7_TRIPR</name>
<protein>
    <submittedName>
        <fullName evidence="2">Ribonuclease H</fullName>
    </submittedName>
</protein>
<evidence type="ECO:0000313" key="2">
    <source>
        <dbReference type="EMBL" id="PNX84261.1"/>
    </source>
</evidence>
<dbReference type="STRING" id="57577.A0A2K3M0G7"/>
<dbReference type="InterPro" id="IPR000477">
    <property type="entry name" value="RT_dom"/>
</dbReference>
<comment type="caution">
    <text evidence="2">The sequence shown here is derived from an EMBL/GenBank/DDBJ whole genome shotgun (WGS) entry which is preliminary data.</text>
</comment>
<feature type="domain" description="Reverse transcriptase" evidence="1">
    <location>
        <begin position="152"/>
        <end position="433"/>
    </location>
</feature>
<accession>A0A2K3M0G7</accession>
<dbReference type="CDD" id="cd01650">
    <property type="entry name" value="RT_nLTR_like"/>
    <property type="match status" value="1"/>
</dbReference>
<dbReference type="PANTHER" id="PTHR33116:SF70">
    <property type="entry name" value="NON-LTR RETROELEMENT REVERSE TRANSCRIPTASE-LIKE PROTEIN"/>
    <property type="match status" value="1"/>
</dbReference>
<reference evidence="2 3" key="1">
    <citation type="journal article" date="2014" name="Am. J. Bot.">
        <title>Genome assembly and annotation for red clover (Trifolium pratense; Fabaceae).</title>
        <authorList>
            <person name="Istvanek J."/>
            <person name="Jaros M."/>
            <person name="Krenek A."/>
            <person name="Repkova J."/>
        </authorList>
    </citation>
    <scope>NUCLEOTIDE SEQUENCE [LARGE SCALE GENOMIC DNA]</scope>
    <source>
        <strain evidence="3">cv. Tatra</strain>
        <tissue evidence="2">Young leaves</tissue>
    </source>
</reference>
<dbReference type="Proteomes" id="UP000236291">
    <property type="component" value="Unassembled WGS sequence"/>
</dbReference>
<dbReference type="EMBL" id="ASHM01045960">
    <property type="protein sequence ID" value="PNX84261.1"/>
    <property type="molecule type" value="Genomic_DNA"/>
</dbReference>
<evidence type="ECO:0000313" key="3">
    <source>
        <dbReference type="Proteomes" id="UP000236291"/>
    </source>
</evidence>
<dbReference type="InterPro" id="IPR043502">
    <property type="entry name" value="DNA/RNA_pol_sf"/>
</dbReference>
<sequence length="574" mass="65887">RKYDVILGQEEIHWYQKAREDWIQLGDRNTKFFHTKTVIRRKRNKIHGLHLPNGIWCTDDTTLREEAQTYYKNLFCSQTPQVNADIDDSLQIPTLTEEACLSLTKQITRDEVTQALNQMHPFKAPGPDGFQGIFFKQYWHIVGDDVVRLISTSFETGSFPPALAETLIALIPKVDCPTNFKEFRPISLCNTIYKLITKIMVNRLRPHLNQIVGPFQSSFLPGKGTTDNAIILQEAIHSMKKSKRKKGDMVFKIDLEKAYDNVSWEFLQHCLQRNGFPPSTISLIMYCVSSSSLIILWNGCRLPSFTPTRGLRQGDPLSPYLFVICMEFLSQIIIREVEEGHWKPVRLSRNGPPLSHLFFADDVLLFAKATKSQALNIASTLTRFANYSGLKVNVSKSKVFFSSTTKRGKITSIVNSTGINRTYSLEKYLGFPMLHERLHRRDYEFLEEKVSQRLASWKHNLLNKAGRMTLVKSVLNSIPNYYMQVAWLPQSTCDSIDRMARNFLWKGTSNTGINLVGWDKITKPKSKGGLGIRKTREANTSLLGKLVWSIHQNKDALWVQIMKHKYVKDDVFIT</sequence>
<dbReference type="SUPFAM" id="SSF56672">
    <property type="entry name" value="DNA/RNA polymerases"/>
    <property type="match status" value="1"/>
</dbReference>
<dbReference type="Pfam" id="PF00078">
    <property type="entry name" value="RVT_1"/>
    <property type="match status" value="1"/>
</dbReference>
<organism evidence="2 3">
    <name type="scientific">Trifolium pratense</name>
    <name type="common">Red clover</name>
    <dbReference type="NCBI Taxonomy" id="57577"/>
    <lineage>
        <taxon>Eukaryota</taxon>
        <taxon>Viridiplantae</taxon>
        <taxon>Streptophyta</taxon>
        <taxon>Embryophyta</taxon>
        <taxon>Tracheophyta</taxon>
        <taxon>Spermatophyta</taxon>
        <taxon>Magnoliopsida</taxon>
        <taxon>eudicotyledons</taxon>
        <taxon>Gunneridae</taxon>
        <taxon>Pentapetalae</taxon>
        <taxon>rosids</taxon>
        <taxon>fabids</taxon>
        <taxon>Fabales</taxon>
        <taxon>Fabaceae</taxon>
        <taxon>Papilionoideae</taxon>
        <taxon>50 kb inversion clade</taxon>
        <taxon>NPAAA clade</taxon>
        <taxon>Hologalegina</taxon>
        <taxon>IRL clade</taxon>
        <taxon>Trifolieae</taxon>
        <taxon>Trifolium</taxon>
    </lineage>
</organism>
<dbReference type="PROSITE" id="PS50878">
    <property type="entry name" value="RT_POL"/>
    <property type="match status" value="1"/>
</dbReference>
<evidence type="ECO:0000259" key="1">
    <source>
        <dbReference type="PROSITE" id="PS50878"/>
    </source>
</evidence>
<reference evidence="2 3" key="2">
    <citation type="journal article" date="2017" name="Front. Plant Sci.">
        <title>Gene Classification and Mining of Molecular Markers Useful in Red Clover (Trifolium pratense) Breeding.</title>
        <authorList>
            <person name="Istvanek J."/>
            <person name="Dluhosova J."/>
            <person name="Dluhos P."/>
            <person name="Patkova L."/>
            <person name="Nedelnik J."/>
            <person name="Repkova J."/>
        </authorList>
    </citation>
    <scope>NUCLEOTIDE SEQUENCE [LARGE SCALE GENOMIC DNA]</scope>
    <source>
        <strain evidence="3">cv. Tatra</strain>
        <tissue evidence="2">Young leaves</tissue>
    </source>
</reference>
<dbReference type="ExpressionAtlas" id="A0A2K3M0G7">
    <property type="expression patterns" value="baseline"/>
</dbReference>
<feature type="non-terminal residue" evidence="2">
    <location>
        <position position="574"/>
    </location>
</feature>
<dbReference type="PANTHER" id="PTHR33116">
    <property type="entry name" value="REVERSE TRANSCRIPTASE ZINC-BINDING DOMAIN-CONTAINING PROTEIN-RELATED-RELATED"/>
    <property type="match status" value="1"/>
</dbReference>
<feature type="non-terminal residue" evidence="2">
    <location>
        <position position="1"/>
    </location>
</feature>
<gene>
    <name evidence="2" type="ORF">L195_g040318</name>
</gene>